<name>A0A2P2N2X4_RHIMU</name>
<evidence type="ECO:0000313" key="1">
    <source>
        <dbReference type="EMBL" id="MBX36820.1"/>
    </source>
</evidence>
<reference evidence="1" key="1">
    <citation type="submission" date="2018-02" db="EMBL/GenBank/DDBJ databases">
        <title>Rhizophora mucronata_Transcriptome.</title>
        <authorList>
            <person name="Meera S.P."/>
            <person name="Sreeshan A."/>
            <person name="Augustine A."/>
        </authorList>
    </citation>
    <scope>NUCLEOTIDE SEQUENCE</scope>
    <source>
        <tissue evidence="1">Leaf</tissue>
    </source>
</reference>
<protein>
    <submittedName>
        <fullName evidence="1">Uncharacterized protein</fullName>
    </submittedName>
</protein>
<proteinExistence type="predicted"/>
<dbReference type="AlphaFoldDB" id="A0A2P2N2X4"/>
<organism evidence="1">
    <name type="scientific">Rhizophora mucronata</name>
    <name type="common">Asiatic mangrove</name>
    <dbReference type="NCBI Taxonomy" id="61149"/>
    <lineage>
        <taxon>Eukaryota</taxon>
        <taxon>Viridiplantae</taxon>
        <taxon>Streptophyta</taxon>
        <taxon>Embryophyta</taxon>
        <taxon>Tracheophyta</taxon>
        <taxon>Spermatophyta</taxon>
        <taxon>Magnoliopsida</taxon>
        <taxon>eudicotyledons</taxon>
        <taxon>Gunneridae</taxon>
        <taxon>Pentapetalae</taxon>
        <taxon>rosids</taxon>
        <taxon>fabids</taxon>
        <taxon>Malpighiales</taxon>
        <taxon>Rhizophoraceae</taxon>
        <taxon>Rhizophora</taxon>
    </lineage>
</organism>
<accession>A0A2P2N2X4</accession>
<dbReference type="EMBL" id="GGEC01056336">
    <property type="protein sequence ID" value="MBX36820.1"/>
    <property type="molecule type" value="Transcribed_RNA"/>
</dbReference>
<sequence>MTTRVPEPITVILQGHSLADEFVFSFLNRCALHSTSYQLLLGCGQS</sequence>